<name>A0A897N748_9EURY</name>
<dbReference type="EMBL" id="CP064788">
    <property type="protein sequence ID" value="QSG10210.1"/>
    <property type="molecule type" value="Genomic_DNA"/>
</dbReference>
<dbReference type="InterPro" id="IPR014444">
    <property type="entry name" value="PH1575-like"/>
</dbReference>
<dbReference type="Pfam" id="PF01937">
    <property type="entry name" value="ARMT1-like_dom"/>
    <property type="match status" value="1"/>
</dbReference>
<protein>
    <submittedName>
        <fullName evidence="2">Putative ATP-grasp domain fused to redox center</fullName>
    </submittedName>
</protein>
<accession>A0A897N748</accession>
<gene>
    <name evidence="2" type="ORF">HSR122_2838</name>
</gene>
<proteinExistence type="predicted"/>
<dbReference type="InterPro" id="IPR036075">
    <property type="entry name" value="ARMT-1-like_metal-bd_sf"/>
</dbReference>
<sequence length="278" mass="29931">MDRPDMDANLQCAPCVLRQTLETAQQTDASDATRERVLRRAAAAISEMSFAATPMQIAARAQSIVREETGDGDPFAEHKRVANETVEGLVPELRAGLERADDPFEHGVRLAIAGNVIDVGPGHDVDIEATIEDVLEQPFAVDRLDELRADLETASDVLYLADNAGEIVLDRLLIERLDADVEVVVKDRPFLNDATAAEARAVGLGDVASVRTRGADGVGTISERFDQRLREADVVISKGQGNYELFSDVDADVYFLFLVKCGVVADSVGAPEGSIVVA</sequence>
<feature type="domain" description="Damage-control phosphatase ARMT1-like metal-binding" evidence="1">
    <location>
        <begin position="11"/>
        <end position="275"/>
    </location>
</feature>
<dbReference type="Gene3D" id="3.40.50.10880">
    <property type="entry name" value="Uncharacterised protein PF01937, DUF89, domain 3"/>
    <property type="match status" value="1"/>
</dbReference>
<reference evidence="2 3" key="1">
    <citation type="submission" date="2020-11" db="EMBL/GenBank/DDBJ databases">
        <title>Carbohydrate-dependent, anaerobic sulfur respiration: A novel catabolism in halophilic archaea.</title>
        <authorList>
            <person name="Sorokin D.Y."/>
            <person name="Messina E."/>
            <person name="Smedile F."/>
            <person name="La Cono V."/>
            <person name="Hallsworth J.E."/>
            <person name="Yakimov M.M."/>
        </authorList>
    </citation>
    <scope>NUCLEOTIDE SEQUENCE [LARGE SCALE GENOMIC DNA]</scope>
    <source>
        <strain evidence="2 3">HSR12-2</strain>
    </source>
</reference>
<dbReference type="Gene3D" id="1.10.285.20">
    <property type="entry name" value="Uncharacterised protein PF01937, DUF89, domain 2"/>
    <property type="match status" value="1"/>
</dbReference>
<evidence type="ECO:0000313" key="3">
    <source>
        <dbReference type="Proteomes" id="UP000662973"/>
    </source>
</evidence>
<dbReference type="KEGG" id="hds:HSR122_2838"/>
<organism evidence="2 3">
    <name type="scientific">Halapricum desulfuricans</name>
    <dbReference type="NCBI Taxonomy" id="2841257"/>
    <lineage>
        <taxon>Archaea</taxon>
        <taxon>Methanobacteriati</taxon>
        <taxon>Methanobacteriota</taxon>
        <taxon>Stenosarchaea group</taxon>
        <taxon>Halobacteria</taxon>
        <taxon>Halobacteriales</taxon>
        <taxon>Haloarculaceae</taxon>
        <taxon>Halapricum</taxon>
    </lineage>
</organism>
<keyword evidence="3" id="KW-1185">Reference proteome</keyword>
<dbReference type="AlphaFoldDB" id="A0A897N748"/>
<evidence type="ECO:0000313" key="2">
    <source>
        <dbReference type="EMBL" id="QSG10210.1"/>
    </source>
</evidence>
<dbReference type="SUPFAM" id="SSF111321">
    <property type="entry name" value="AF1104-like"/>
    <property type="match status" value="1"/>
</dbReference>
<dbReference type="InterPro" id="IPR002791">
    <property type="entry name" value="ARMT1-like_metal-bd"/>
</dbReference>
<dbReference type="PIRSF" id="PIRSF006593">
    <property type="entry name" value="UCP006593"/>
    <property type="match status" value="1"/>
</dbReference>
<dbReference type="Proteomes" id="UP000662973">
    <property type="component" value="Chromosome"/>
</dbReference>
<evidence type="ECO:0000259" key="1">
    <source>
        <dbReference type="Pfam" id="PF01937"/>
    </source>
</evidence>